<dbReference type="InterPro" id="IPR036259">
    <property type="entry name" value="MFS_trans_sf"/>
</dbReference>
<accession>A0AA41ZH35</accession>
<keyword evidence="3 4" id="KW-0472">Membrane</keyword>
<gene>
    <name evidence="6" type="ORF">OQ287_09315</name>
</gene>
<dbReference type="InterPro" id="IPR020846">
    <property type="entry name" value="MFS_dom"/>
</dbReference>
<feature type="transmembrane region" description="Helical" evidence="4">
    <location>
        <begin position="184"/>
        <end position="205"/>
    </location>
</feature>
<feature type="transmembrane region" description="Helical" evidence="4">
    <location>
        <begin position="20"/>
        <end position="44"/>
    </location>
</feature>
<evidence type="ECO:0000256" key="1">
    <source>
        <dbReference type="ARBA" id="ARBA00022692"/>
    </source>
</evidence>
<evidence type="ECO:0000313" key="6">
    <source>
        <dbReference type="EMBL" id="MCX2524440.1"/>
    </source>
</evidence>
<feature type="transmembrane region" description="Helical" evidence="4">
    <location>
        <begin position="110"/>
        <end position="131"/>
    </location>
</feature>
<feature type="transmembrane region" description="Helical" evidence="4">
    <location>
        <begin position="76"/>
        <end position="98"/>
    </location>
</feature>
<feature type="transmembrane region" description="Helical" evidence="4">
    <location>
        <begin position="137"/>
        <end position="156"/>
    </location>
</feature>
<dbReference type="PANTHER" id="PTHR23523">
    <property type="match status" value="1"/>
</dbReference>
<feature type="transmembrane region" description="Helical" evidence="4">
    <location>
        <begin position="274"/>
        <end position="296"/>
    </location>
</feature>
<dbReference type="EMBL" id="JAPIVE010000002">
    <property type="protein sequence ID" value="MCX2524440.1"/>
    <property type="molecule type" value="Genomic_DNA"/>
</dbReference>
<dbReference type="AlphaFoldDB" id="A0AA41ZH35"/>
<evidence type="ECO:0000256" key="4">
    <source>
        <dbReference type="SAM" id="Phobius"/>
    </source>
</evidence>
<name>A0AA41ZH35_9GAMM</name>
<dbReference type="InterPro" id="IPR011701">
    <property type="entry name" value="MFS"/>
</dbReference>
<keyword evidence="2 4" id="KW-1133">Transmembrane helix</keyword>
<proteinExistence type="predicted"/>
<evidence type="ECO:0000259" key="5">
    <source>
        <dbReference type="PROSITE" id="PS50850"/>
    </source>
</evidence>
<dbReference type="PANTHER" id="PTHR23523:SF1">
    <property type="entry name" value="CYANATE TRANSPORT PROTEIN CYNX"/>
    <property type="match status" value="1"/>
</dbReference>
<protein>
    <submittedName>
        <fullName evidence="6">MFS transporter</fullName>
    </submittedName>
</protein>
<dbReference type="Pfam" id="PF07690">
    <property type="entry name" value="MFS_1"/>
    <property type="match status" value="1"/>
</dbReference>
<dbReference type="InterPro" id="IPR052524">
    <property type="entry name" value="MFS_Cyanate_Porter"/>
</dbReference>
<comment type="caution">
    <text evidence="6">The sequence shown here is derived from an EMBL/GenBank/DDBJ whole genome shotgun (WGS) entry which is preliminary data.</text>
</comment>
<feature type="domain" description="Major facilitator superfamily (MFS) profile" evidence="5">
    <location>
        <begin position="1"/>
        <end position="362"/>
    </location>
</feature>
<dbReference type="SUPFAM" id="SSF103473">
    <property type="entry name" value="MFS general substrate transporter"/>
    <property type="match status" value="1"/>
</dbReference>
<dbReference type="Gene3D" id="1.20.1250.20">
    <property type="entry name" value="MFS general substrate transporter like domains"/>
    <property type="match status" value="1"/>
</dbReference>
<dbReference type="GO" id="GO:0022857">
    <property type="term" value="F:transmembrane transporter activity"/>
    <property type="evidence" value="ECO:0007669"/>
    <property type="project" value="InterPro"/>
</dbReference>
<feature type="transmembrane region" description="Helical" evidence="4">
    <location>
        <begin position="308"/>
        <end position="327"/>
    </location>
</feature>
<sequence>MAAIGPVVESIQNDVPLSFIQVSLLTTLPVIAMGLGCFANGVIVRRMGMSGVITLALITIAASDALHWAGLGFVGLWVAALGAGMGIAFIQATLPGFIKHVAGDKTALVMGVYVASIMAGAALAASLTPVINHFLSWQTGLAAWCLVALVALYFWLRRDQTLSTPSQAENKQLSFDEIVRIPRFWTLAIFFGLGTAGYTCLLAWLPPTFSGLGWPPARAGFMLSWLSAVEVVAALTFPALSHRMGDRRPVLILVLMLSIVGFVLLSQWPIQTAWLSTTLLGLGIGGLFPMSLIITMDHIDNPVAAGQLTAWVQGIGYLIASISPFVAGAMKDVLGGFDQAWLLLGVIFTGLVFMSLQFNRAGMTRHMNAVTV</sequence>
<keyword evidence="7" id="KW-1185">Reference proteome</keyword>
<feature type="transmembrane region" description="Helical" evidence="4">
    <location>
        <begin position="51"/>
        <end position="70"/>
    </location>
</feature>
<feature type="transmembrane region" description="Helical" evidence="4">
    <location>
        <begin position="249"/>
        <end position="268"/>
    </location>
</feature>
<keyword evidence="1 4" id="KW-0812">Transmembrane</keyword>
<dbReference type="PROSITE" id="PS50850">
    <property type="entry name" value="MFS"/>
    <property type="match status" value="1"/>
</dbReference>
<evidence type="ECO:0000256" key="3">
    <source>
        <dbReference type="ARBA" id="ARBA00023136"/>
    </source>
</evidence>
<feature type="transmembrane region" description="Helical" evidence="4">
    <location>
        <begin position="339"/>
        <end position="358"/>
    </location>
</feature>
<reference evidence="6" key="1">
    <citation type="submission" date="2022-11" db="EMBL/GenBank/DDBJ databases">
        <title>Larsenimonas rhizosphaerae sp. nov., isolated from a tidal mudflat.</title>
        <authorList>
            <person name="Lee S.D."/>
            <person name="Kim I.S."/>
        </authorList>
    </citation>
    <scope>NUCLEOTIDE SEQUENCE</scope>
    <source>
        <strain evidence="6">GH2-1</strain>
    </source>
</reference>
<organism evidence="6 7">
    <name type="scientific">Larsenimonas rhizosphaerae</name>
    <dbReference type="NCBI Taxonomy" id="2944682"/>
    <lineage>
        <taxon>Bacteria</taxon>
        <taxon>Pseudomonadati</taxon>
        <taxon>Pseudomonadota</taxon>
        <taxon>Gammaproteobacteria</taxon>
        <taxon>Oceanospirillales</taxon>
        <taxon>Halomonadaceae</taxon>
        <taxon>Larsenimonas</taxon>
    </lineage>
</organism>
<evidence type="ECO:0000313" key="7">
    <source>
        <dbReference type="Proteomes" id="UP001165678"/>
    </source>
</evidence>
<evidence type="ECO:0000256" key="2">
    <source>
        <dbReference type="ARBA" id="ARBA00022989"/>
    </source>
</evidence>
<dbReference type="Proteomes" id="UP001165678">
    <property type="component" value="Unassembled WGS sequence"/>
</dbReference>
<feature type="transmembrane region" description="Helical" evidence="4">
    <location>
        <begin position="217"/>
        <end position="237"/>
    </location>
</feature>